<keyword evidence="1" id="KW-0732">Signal</keyword>
<accession>A0AAD7BM27</accession>
<name>A0AAD7BM27_9AGAR</name>
<keyword evidence="3" id="KW-1185">Reference proteome</keyword>
<dbReference type="EMBL" id="JARKIF010000013">
    <property type="protein sequence ID" value="KAJ7624943.1"/>
    <property type="molecule type" value="Genomic_DNA"/>
</dbReference>
<evidence type="ECO:0000313" key="2">
    <source>
        <dbReference type="EMBL" id="KAJ7624943.1"/>
    </source>
</evidence>
<evidence type="ECO:0000256" key="1">
    <source>
        <dbReference type="SAM" id="SignalP"/>
    </source>
</evidence>
<organism evidence="2 3">
    <name type="scientific">Roridomyces roridus</name>
    <dbReference type="NCBI Taxonomy" id="1738132"/>
    <lineage>
        <taxon>Eukaryota</taxon>
        <taxon>Fungi</taxon>
        <taxon>Dikarya</taxon>
        <taxon>Basidiomycota</taxon>
        <taxon>Agaricomycotina</taxon>
        <taxon>Agaricomycetes</taxon>
        <taxon>Agaricomycetidae</taxon>
        <taxon>Agaricales</taxon>
        <taxon>Marasmiineae</taxon>
        <taxon>Mycenaceae</taxon>
        <taxon>Roridomyces</taxon>
    </lineage>
</organism>
<dbReference type="AlphaFoldDB" id="A0AAD7BM27"/>
<reference evidence="2" key="1">
    <citation type="submission" date="2023-03" db="EMBL/GenBank/DDBJ databases">
        <title>Massive genome expansion in bonnet fungi (Mycena s.s.) driven by repeated elements and novel gene families across ecological guilds.</title>
        <authorList>
            <consortium name="Lawrence Berkeley National Laboratory"/>
            <person name="Harder C.B."/>
            <person name="Miyauchi S."/>
            <person name="Viragh M."/>
            <person name="Kuo A."/>
            <person name="Thoen E."/>
            <person name="Andreopoulos B."/>
            <person name="Lu D."/>
            <person name="Skrede I."/>
            <person name="Drula E."/>
            <person name="Henrissat B."/>
            <person name="Morin E."/>
            <person name="Kohler A."/>
            <person name="Barry K."/>
            <person name="LaButti K."/>
            <person name="Morin E."/>
            <person name="Salamov A."/>
            <person name="Lipzen A."/>
            <person name="Mereny Z."/>
            <person name="Hegedus B."/>
            <person name="Baldrian P."/>
            <person name="Stursova M."/>
            <person name="Weitz H."/>
            <person name="Taylor A."/>
            <person name="Grigoriev I.V."/>
            <person name="Nagy L.G."/>
            <person name="Martin F."/>
            <person name="Kauserud H."/>
        </authorList>
    </citation>
    <scope>NUCLEOTIDE SEQUENCE</scope>
    <source>
        <strain evidence="2">9284</strain>
    </source>
</reference>
<evidence type="ECO:0000313" key="3">
    <source>
        <dbReference type="Proteomes" id="UP001221142"/>
    </source>
</evidence>
<sequence length="231" mass="25003">MLALTFTFASLIAGKVHLAPNLNVTVGFALPPPGDGTFVDEVLILGSFPVPYGYAGVVLGALEVGKLGLQKRAEGTISVEWYEDFVAVEQAEATPFSIQNCRAEMTTLYVPQFSRTPRSQKVYPSSNDTPIPLRDAPINVTFSPSTTWSPSSAQFIFRCQNCGILADYLTRADEVEVTALISSSSYPEYLDNSLTLANLSLVGAQYEVLVLNAVAARFHNYSELLSAAGFF</sequence>
<feature type="signal peptide" evidence="1">
    <location>
        <begin position="1"/>
        <end position="18"/>
    </location>
</feature>
<gene>
    <name evidence="2" type="ORF">FB45DRAFT_1087101</name>
</gene>
<proteinExistence type="predicted"/>
<comment type="caution">
    <text evidence="2">The sequence shown here is derived from an EMBL/GenBank/DDBJ whole genome shotgun (WGS) entry which is preliminary data.</text>
</comment>
<dbReference type="Proteomes" id="UP001221142">
    <property type="component" value="Unassembled WGS sequence"/>
</dbReference>
<feature type="chain" id="PRO_5041929338" evidence="1">
    <location>
        <begin position="19"/>
        <end position="231"/>
    </location>
</feature>
<protein>
    <submittedName>
        <fullName evidence="2">Uncharacterized protein</fullName>
    </submittedName>
</protein>